<organism evidence="6 7">
    <name type="scientific">Sistotremastrum niveocremeum HHB9708</name>
    <dbReference type="NCBI Taxonomy" id="1314777"/>
    <lineage>
        <taxon>Eukaryota</taxon>
        <taxon>Fungi</taxon>
        <taxon>Dikarya</taxon>
        <taxon>Basidiomycota</taxon>
        <taxon>Agaricomycotina</taxon>
        <taxon>Agaricomycetes</taxon>
        <taxon>Sistotremastrales</taxon>
        <taxon>Sistotremastraceae</taxon>
        <taxon>Sertulicium</taxon>
        <taxon>Sertulicium niveocremeum</taxon>
    </lineage>
</organism>
<evidence type="ECO:0000256" key="4">
    <source>
        <dbReference type="RuleBase" id="RU361153"/>
    </source>
</evidence>
<dbReference type="OrthoDB" id="1887033at2759"/>
<name>A0A164MQJ1_9AGAM</name>
<evidence type="ECO:0000259" key="5">
    <source>
        <dbReference type="Pfam" id="PF00150"/>
    </source>
</evidence>
<dbReference type="InterPro" id="IPR001547">
    <property type="entry name" value="Glyco_hydro_5"/>
</dbReference>
<feature type="domain" description="Glycoside hydrolase family 5" evidence="5">
    <location>
        <begin position="67"/>
        <end position="344"/>
    </location>
</feature>
<dbReference type="SUPFAM" id="SSF51445">
    <property type="entry name" value="(Trans)glycosidases"/>
    <property type="match status" value="1"/>
</dbReference>
<keyword evidence="2 4" id="KW-0378">Hydrolase</keyword>
<dbReference type="GO" id="GO:0009251">
    <property type="term" value="P:glucan catabolic process"/>
    <property type="evidence" value="ECO:0007669"/>
    <property type="project" value="TreeGrafter"/>
</dbReference>
<dbReference type="PROSITE" id="PS00659">
    <property type="entry name" value="GLYCOSYL_HYDROL_F5"/>
    <property type="match status" value="1"/>
</dbReference>
<sequence>MSAPAAAKATNKAVSSRDYYRYRRFEGVNLGSWFVNERWICESVFANAAAPGQSDLDICKGSNAQKILETHWDNWMTTSDWQFIVNQGMNTVRLPIGYYHLSQDSIIADTDFAPYGHGAWDRIMMAINTAASYGLGVLVDLHAAPGGQNTQPHSGTSSGQAKLWGNATNQACCLSALVFLVQKLSNVDNVIGLELLNEPSNGNYLAGWYIDTMKELRKYSSDFPIYIHDGFDPAYYAKFVGSHTDLGYVVQDTHFYRCFSASDTAKSSDAIIQQVITDTTGFWASMASWSKGRLIVGEWSAALADSSLKQSTRVFDSSRGYFAYVQLAMFKADVAAGWMFWTVKKESGKDTAWSLEDARKANTVPSDFSRFLVLPKGTAPQQPIPA</sequence>
<dbReference type="Gene3D" id="3.20.20.80">
    <property type="entry name" value="Glycosidases"/>
    <property type="match status" value="1"/>
</dbReference>
<dbReference type="GO" id="GO:0005576">
    <property type="term" value="C:extracellular region"/>
    <property type="evidence" value="ECO:0007669"/>
    <property type="project" value="TreeGrafter"/>
</dbReference>
<proteinExistence type="inferred from homology"/>
<dbReference type="EMBL" id="KV419462">
    <property type="protein sequence ID" value="KZS86936.1"/>
    <property type="molecule type" value="Genomic_DNA"/>
</dbReference>
<protein>
    <submittedName>
        <fullName evidence="6">Glycoside hydrolase</fullName>
    </submittedName>
</protein>
<evidence type="ECO:0000313" key="6">
    <source>
        <dbReference type="EMBL" id="KZS86936.1"/>
    </source>
</evidence>
<dbReference type="STRING" id="1314777.A0A164MQJ1"/>
<reference evidence="6 7" key="1">
    <citation type="journal article" date="2016" name="Mol. Biol. Evol.">
        <title>Comparative Genomics of Early-Diverging Mushroom-Forming Fungi Provides Insights into the Origins of Lignocellulose Decay Capabilities.</title>
        <authorList>
            <person name="Nagy L.G."/>
            <person name="Riley R."/>
            <person name="Tritt A."/>
            <person name="Adam C."/>
            <person name="Daum C."/>
            <person name="Floudas D."/>
            <person name="Sun H."/>
            <person name="Yadav J.S."/>
            <person name="Pangilinan J."/>
            <person name="Larsson K.H."/>
            <person name="Matsuura K."/>
            <person name="Barry K."/>
            <person name="Labutti K."/>
            <person name="Kuo R."/>
            <person name="Ohm R.A."/>
            <person name="Bhattacharya S.S."/>
            <person name="Shirouzu T."/>
            <person name="Yoshinaga Y."/>
            <person name="Martin F.M."/>
            <person name="Grigoriev I.V."/>
            <person name="Hibbett D.S."/>
        </authorList>
    </citation>
    <scope>NUCLEOTIDE SEQUENCE [LARGE SCALE GENOMIC DNA]</scope>
    <source>
        <strain evidence="6 7">HHB9708</strain>
    </source>
</reference>
<evidence type="ECO:0000256" key="2">
    <source>
        <dbReference type="ARBA" id="ARBA00022801"/>
    </source>
</evidence>
<dbReference type="GO" id="GO:0009986">
    <property type="term" value="C:cell surface"/>
    <property type="evidence" value="ECO:0007669"/>
    <property type="project" value="TreeGrafter"/>
</dbReference>
<dbReference type="InterPro" id="IPR017853">
    <property type="entry name" value="GH"/>
</dbReference>
<accession>A0A164MQJ1</accession>
<evidence type="ECO:0000256" key="3">
    <source>
        <dbReference type="ARBA" id="ARBA00023295"/>
    </source>
</evidence>
<feature type="non-terminal residue" evidence="6">
    <location>
        <position position="386"/>
    </location>
</feature>
<dbReference type="Pfam" id="PF00150">
    <property type="entry name" value="Cellulase"/>
    <property type="match status" value="1"/>
</dbReference>
<dbReference type="InterPro" id="IPR050386">
    <property type="entry name" value="Glycosyl_hydrolase_5"/>
</dbReference>
<evidence type="ECO:0000256" key="1">
    <source>
        <dbReference type="ARBA" id="ARBA00005641"/>
    </source>
</evidence>
<dbReference type="InterPro" id="IPR018087">
    <property type="entry name" value="Glyco_hydro_5_CS"/>
</dbReference>
<dbReference type="PANTHER" id="PTHR31297:SF43">
    <property type="entry name" value="GLUCAN 1,3-BETA-GLUCOSIDASE 3"/>
    <property type="match status" value="1"/>
</dbReference>
<dbReference type="PANTHER" id="PTHR31297">
    <property type="entry name" value="GLUCAN ENDO-1,6-BETA-GLUCOSIDASE B"/>
    <property type="match status" value="1"/>
</dbReference>
<dbReference type="Proteomes" id="UP000076722">
    <property type="component" value="Unassembled WGS sequence"/>
</dbReference>
<gene>
    <name evidence="6" type="ORF">SISNIDRAFT_447232</name>
</gene>
<evidence type="ECO:0000313" key="7">
    <source>
        <dbReference type="Proteomes" id="UP000076722"/>
    </source>
</evidence>
<dbReference type="GO" id="GO:0046557">
    <property type="term" value="F:glucan endo-1,6-beta-glucosidase activity"/>
    <property type="evidence" value="ECO:0007669"/>
    <property type="project" value="TreeGrafter"/>
</dbReference>
<dbReference type="AlphaFoldDB" id="A0A164MQJ1"/>
<keyword evidence="7" id="KW-1185">Reference proteome</keyword>
<keyword evidence="3 4" id="KW-0326">Glycosidase</keyword>
<comment type="similarity">
    <text evidence="1 4">Belongs to the glycosyl hydrolase 5 (cellulase A) family.</text>
</comment>